<dbReference type="NCBIfam" id="TIGR02937">
    <property type="entry name" value="sigma70-ECF"/>
    <property type="match status" value="1"/>
</dbReference>
<evidence type="ECO:0000256" key="5">
    <source>
        <dbReference type="SAM" id="MobiDB-lite"/>
    </source>
</evidence>
<dbReference type="Gene3D" id="1.10.1740.10">
    <property type="match status" value="1"/>
</dbReference>
<feature type="region of interest" description="Disordered" evidence="5">
    <location>
        <begin position="163"/>
        <end position="203"/>
    </location>
</feature>
<evidence type="ECO:0000256" key="1">
    <source>
        <dbReference type="ARBA" id="ARBA00010641"/>
    </source>
</evidence>
<proteinExistence type="inferred from homology"/>
<accession>D1BE39</accession>
<feature type="compositionally biased region" description="Acidic residues" evidence="5">
    <location>
        <begin position="166"/>
        <end position="175"/>
    </location>
</feature>
<keyword evidence="4" id="KW-0804">Transcription</keyword>
<keyword evidence="2" id="KW-0805">Transcription regulation</keyword>
<dbReference type="Pfam" id="PF04542">
    <property type="entry name" value="Sigma70_r2"/>
    <property type="match status" value="1"/>
</dbReference>
<dbReference type="Gene3D" id="1.10.10.10">
    <property type="entry name" value="Winged helix-like DNA-binding domain superfamily/Winged helix DNA-binding domain"/>
    <property type="match status" value="1"/>
</dbReference>
<evidence type="ECO:0000259" key="6">
    <source>
        <dbReference type="Pfam" id="PF04542"/>
    </source>
</evidence>
<reference evidence="8 9" key="1">
    <citation type="journal article" date="2009" name="Stand. Genomic Sci.">
        <title>Complete genome sequence of Sanguibacter keddieii type strain (ST-74).</title>
        <authorList>
            <person name="Ivanova N."/>
            <person name="Sikorski J."/>
            <person name="Sims D."/>
            <person name="Brettin T."/>
            <person name="Detter J.C."/>
            <person name="Han C."/>
            <person name="Lapidus A."/>
            <person name="Copeland A."/>
            <person name="Glavina Del Rio T."/>
            <person name="Nolan M."/>
            <person name="Chen F."/>
            <person name="Lucas S."/>
            <person name="Tice H."/>
            <person name="Cheng J.F."/>
            <person name="Bruce D."/>
            <person name="Goodwin L."/>
            <person name="Pitluck S."/>
            <person name="Pati A."/>
            <person name="Mavromatis K."/>
            <person name="Chen A."/>
            <person name="Palaniappan K."/>
            <person name="D'haeseleer P."/>
            <person name="Chain P."/>
            <person name="Bristow J."/>
            <person name="Eisen J.A."/>
            <person name="Markowitz V."/>
            <person name="Hugenholtz P."/>
            <person name="Goker M."/>
            <person name="Pukall R."/>
            <person name="Klenk H.P."/>
            <person name="Kyrpides N.C."/>
        </authorList>
    </citation>
    <scope>NUCLEOTIDE SEQUENCE [LARGE SCALE GENOMIC DNA]</scope>
    <source>
        <strain evidence="9">ATCC 51767 / DSM 10542 / NCFB 3025 / ST-74</strain>
    </source>
</reference>
<evidence type="ECO:0000313" key="8">
    <source>
        <dbReference type="EMBL" id="ACZ23260.1"/>
    </source>
</evidence>
<dbReference type="InterPro" id="IPR007627">
    <property type="entry name" value="RNA_pol_sigma70_r2"/>
</dbReference>
<dbReference type="Pfam" id="PF08281">
    <property type="entry name" value="Sigma70_r4_2"/>
    <property type="match status" value="1"/>
</dbReference>
<evidence type="ECO:0000313" key="9">
    <source>
        <dbReference type="Proteomes" id="UP000000322"/>
    </source>
</evidence>
<dbReference type="InterPro" id="IPR013324">
    <property type="entry name" value="RNA_pol_sigma_r3/r4-like"/>
</dbReference>
<protein>
    <submittedName>
        <fullName evidence="8">RNA polymerase sigma factor, sigma-70 family</fullName>
    </submittedName>
</protein>
<dbReference type="HOGENOM" id="CLU_047691_9_2_11"/>
<dbReference type="SUPFAM" id="SSF88946">
    <property type="entry name" value="Sigma2 domain of RNA polymerase sigma factors"/>
    <property type="match status" value="1"/>
</dbReference>
<keyword evidence="3" id="KW-0731">Sigma factor</keyword>
<dbReference type="SUPFAM" id="SSF88659">
    <property type="entry name" value="Sigma3 and sigma4 domains of RNA polymerase sigma factors"/>
    <property type="match status" value="1"/>
</dbReference>
<feature type="compositionally biased region" description="Basic and acidic residues" evidence="5">
    <location>
        <begin position="187"/>
        <end position="203"/>
    </location>
</feature>
<gene>
    <name evidence="8" type="ordered locus">Sked_33650</name>
</gene>
<feature type="domain" description="RNA polymerase sigma factor 70 region 4 type 2" evidence="7">
    <location>
        <begin position="108"/>
        <end position="159"/>
    </location>
</feature>
<feature type="domain" description="RNA polymerase sigma-70 region 2" evidence="6">
    <location>
        <begin position="16"/>
        <end position="80"/>
    </location>
</feature>
<dbReference type="PANTHER" id="PTHR43133:SF25">
    <property type="entry name" value="RNA POLYMERASE SIGMA FACTOR RFAY-RELATED"/>
    <property type="match status" value="1"/>
</dbReference>
<dbReference type="GO" id="GO:0003677">
    <property type="term" value="F:DNA binding"/>
    <property type="evidence" value="ECO:0007669"/>
    <property type="project" value="InterPro"/>
</dbReference>
<dbReference type="STRING" id="446469.Sked_33650"/>
<dbReference type="PANTHER" id="PTHR43133">
    <property type="entry name" value="RNA POLYMERASE ECF-TYPE SIGMA FACTO"/>
    <property type="match status" value="1"/>
</dbReference>
<dbReference type="InterPro" id="IPR039425">
    <property type="entry name" value="RNA_pol_sigma-70-like"/>
</dbReference>
<dbReference type="InterPro" id="IPR036388">
    <property type="entry name" value="WH-like_DNA-bd_sf"/>
</dbReference>
<evidence type="ECO:0000259" key="7">
    <source>
        <dbReference type="Pfam" id="PF08281"/>
    </source>
</evidence>
<comment type="similarity">
    <text evidence="1">Belongs to the sigma-70 factor family. ECF subfamily.</text>
</comment>
<dbReference type="EMBL" id="CP001819">
    <property type="protein sequence ID" value="ACZ23260.1"/>
    <property type="molecule type" value="Genomic_DNA"/>
</dbReference>
<dbReference type="eggNOG" id="COG1595">
    <property type="taxonomic scope" value="Bacteria"/>
</dbReference>
<dbReference type="GO" id="GO:0016987">
    <property type="term" value="F:sigma factor activity"/>
    <property type="evidence" value="ECO:0007669"/>
    <property type="project" value="UniProtKB-KW"/>
</dbReference>
<evidence type="ECO:0000256" key="3">
    <source>
        <dbReference type="ARBA" id="ARBA00023082"/>
    </source>
</evidence>
<sequence>MTARHQPEAHARLEALYDEHARSVLRYARRRLPREDAEDVVCDVFLVAWRRLDDIPELELAWLLGVARRTVANRLRSERRSGDLLSRVRLHARRSVPDHAPSVDTGDQISRAFQQLSTTDQDVLRLVVTEGLTSAELGVALGCSTNTASTRARRARERLAALLGPDADEVAEDDDRPGTADPAGPRTTRDRTHDERIPHGQQA</sequence>
<dbReference type="AlphaFoldDB" id="D1BE39"/>
<dbReference type="KEGG" id="ske:Sked_33650"/>
<dbReference type="InterPro" id="IPR014284">
    <property type="entry name" value="RNA_pol_sigma-70_dom"/>
</dbReference>
<dbReference type="GO" id="GO:0006352">
    <property type="term" value="P:DNA-templated transcription initiation"/>
    <property type="evidence" value="ECO:0007669"/>
    <property type="project" value="InterPro"/>
</dbReference>
<evidence type="ECO:0000256" key="2">
    <source>
        <dbReference type="ARBA" id="ARBA00023015"/>
    </source>
</evidence>
<dbReference type="Proteomes" id="UP000000322">
    <property type="component" value="Chromosome"/>
</dbReference>
<name>D1BE39_SANKS</name>
<dbReference type="InterPro" id="IPR013249">
    <property type="entry name" value="RNA_pol_sigma70_r4_t2"/>
</dbReference>
<keyword evidence="9" id="KW-1185">Reference proteome</keyword>
<dbReference type="InterPro" id="IPR013325">
    <property type="entry name" value="RNA_pol_sigma_r2"/>
</dbReference>
<evidence type="ECO:0000256" key="4">
    <source>
        <dbReference type="ARBA" id="ARBA00023163"/>
    </source>
</evidence>
<organism evidence="8 9">
    <name type="scientific">Sanguibacter keddieii (strain ATCC 51767 / DSM 10542 / NCFB 3025 / ST-74)</name>
    <dbReference type="NCBI Taxonomy" id="446469"/>
    <lineage>
        <taxon>Bacteria</taxon>
        <taxon>Bacillati</taxon>
        <taxon>Actinomycetota</taxon>
        <taxon>Actinomycetes</taxon>
        <taxon>Micrococcales</taxon>
        <taxon>Sanguibacteraceae</taxon>
        <taxon>Sanguibacter</taxon>
    </lineage>
</organism>